<evidence type="ECO:0000313" key="2">
    <source>
        <dbReference type="Proteomes" id="UP000232003"/>
    </source>
</evidence>
<proteinExistence type="predicted"/>
<dbReference type="Proteomes" id="UP000232003">
    <property type="component" value="Chromosome"/>
</dbReference>
<dbReference type="AlphaFoldDB" id="A0A2K8SRR6"/>
<dbReference type="SUPFAM" id="SSF55931">
    <property type="entry name" value="Glutamine synthetase/guanido kinase"/>
    <property type="match status" value="1"/>
</dbReference>
<protein>
    <submittedName>
        <fullName evidence="1">Glutamine synthetase</fullName>
    </submittedName>
</protein>
<organism evidence="1 2">
    <name type="scientific">Nostoc flagelliforme CCNUN1</name>
    <dbReference type="NCBI Taxonomy" id="2038116"/>
    <lineage>
        <taxon>Bacteria</taxon>
        <taxon>Bacillati</taxon>
        <taxon>Cyanobacteriota</taxon>
        <taxon>Cyanophyceae</taxon>
        <taxon>Nostocales</taxon>
        <taxon>Nostocaceae</taxon>
        <taxon>Nostoc</taxon>
    </lineage>
</organism>
<name>A0A2K8SRR6_9NOSO</name>
<sequence length="51" mass="6265">MQALENDHGFLTESGFFTEDFIENWIDYKLNKTKQLQLRPHPYEFYPYYDA</sequence>
<keyword evidence="2" id="KW-1185">Reference proteome</keyword>
<accession>A0A2K8SRR6</accession>
<dbReference type="InterPro" id="IPR014746">
    <property type="entry name" value="Gln_synth/guanido_kin_cat_dom"/>
</dbReference>
<reference evidence="1 2" key="1">
    <citation type="submission" date="2017-11" db="EMBL/GenBank/DDBJ databases">
        <title>Complete genome of a free-living desiccation-tolerant cyanobacterium and its photosynthetic adaptation to extreme terrestrial habitat.</title>
        <authorList>
            <person name="Shang J."/>
        </authorList>
    </citation>
    <scope>NUCLEOTIDE SEQUENCE [LARGE SCALE GENOMIC DNA]</scope>
    <source>
        <strain evidence="1 2">CCNUN1</strain>
    </source>
</reference>
<evidence type="ECO:0000313" key="1">
    <source>
        <dbReference type="EMBL" id="AUB38088.1"/>
    </source>
</evidence>
<dbReference type="GO" id="GO:0003824">
    <property type="term" value="F:catalytic activity"/>
    <property type="evidence" value="ECO:0007669"/>
    <property type="project" value="InterPro"/>
</dbReference>
<gene>
    <name evidence="1" type="ORF">COO91_04049</name>
</gene>
<dbReference type="EMBL" id="CP024785">
    <property type="protein sequence ID" value="AUB38088.1"/>
    <property type="molecule type" value="Genomic_DNA"/>
</dbReference>
<dbReference type="KEGG" id="nfl:COO91_04049"/>